<evidence type="ECO:0000313" key="7">
    <source>
        <dbReference type="Proteomes" id="UP001396334"/>
    </source>
</evidence>
<keyword evidence="2" id="KW-0539">Nucleus</keyword>
<dbReference type="InterPro" id="IPR044867">
    <property type="entry name" value="DEUBAD_dom"/>
</dbReference>
<dbReference type="PANTHER" id="PTHR36361">
    <property type="entry name" value="PROTEIN APEM9"/>
    <property type="match status" value="1"/>
</dbReference>
<organism evidence="6 7">
    <name type="scientific">Hibiscus sabdariffa</name>
    <name type="common">roselle</name>
    <dbReference type="NCBI Taxonomy" id="183260"/>
    <lineage>
        <taxon>Eukaryota</taxon>
        <taxon>Viridiplantae</taxon>
        <taxon>Streptophyta</taxon>
        <taxon>Embryophyta</taxon>
        <taxon>Tracheophyta</taxon>
        <taxon>Spermatophyta</taxon>
        <taxon>Magnoliopsida</taxon>
        <taxon>eudicotyledons</taxon>
        <taxon>Gunneridae</taxon>
        <taxon>Pentapetalae</taxon>
        <taxon>rosids</taxon>
        <taxon>malvids</taxon>
        <taxon>Malvales</taxon>
        <taxon>Malvaceae</taxon>
        <taxon>Malvoideae</taxon>
        <taxon>Hibiscus</taxon>
    </lineage>
</organism>
<feature type="domain" description="DEUBAD" evidence="4">
    <location>
        <begin position="633"/>
        <end position="736"/>
    </location>
</feature>
<feature type="compositionally biased region" description="Basic and acidic residues" evidence="3">
    <location>
        <begin position="25"/>
        <end position="39"/>
    </location>
</feature>
<gene>
    <name evidence="6" type="ORF">V6N11_000785</name>
</gene>
<dbReference type="PROSITE" id="PS51917">
    <property type="entry name" value="PRU"/>
    <property type="match status" value="1"/>
</dbReference>
<feature type="region of interest" description="Disordered" evidence="3">
    <location>
        <begin position="1"/>
        <end position="39"/>
    </location>
</feature>
<evidence type="ECO:0000259" key="5">
    <source>
        <dbReference type="PROSITE" id="PS51917"/>
    </source>
</evidence>
<dbReference type="InterPro" id="IPR038108">
    <property type="entry name" value="RPN13_DEUBAD_sf"/>
</dbReference>
<feature type="region of interest" description="Disordered" evidence="3">
    <location>
        <begin position="732"/>
        <end position="761"/>
    </location>
</feature>
<dbReference type="InterPro" id="IPR038633">
    <property type="entry name" value="Rpn13/ADRM1_Pru_sf"/>
</dbReference>
<evidence type="ECO:0000259" key="4">
    <source>
        <dbReference type="PROSITE" id="PS51916"/>
    </source>
</evidence>
<evidence type="ECO:0000313" key="6">
    <source>
        <dbReference type="EMBL" id="KAK9017782.1"/>
    </source>
</evidence>
<feature type="domain" description="Pru" evidence="5">
    <location>
        <begin position="451"/>
        <end position="563"/>
    </location>
</feature>
<feature type="region of interest" description="Disordered" evidence="3">
    <location>
        <begin position="262"/>
        <end position="285"/>
    </location>
</feature>
<dbReference type="EMBL" id="JBBPBN010000019">
    <property type="protein sequence ID" value="KAK9017782.1"/>
    <property type="molecule type" value="Genomic_DNA"/>
</dbReference>
<evidence type="ECO:0000256" key="2">
    <source>
        <dbReference type="ARBA" id="ARBA00023242"/>
    </source>
</evidence>
<dbReference type="Pfam" id="PF04683">
    <property type="entry name" value="Rpn13_ADRM1_Pru"/>
    <property type="match status" value="1"/>
</dbReference>
<accession>A0ABR2RYL6</accession>
<dbReference type="InterPro" id="IPR044868">
    <property type="entry name" value="Rpn13/ADRM1_Pru"/>
</dbReference>
<name>A0ABR2RYL6_9ROSI</name>
<feature type="compositionally biased region" description="Polar residues" evidence="3">
    <location>
        <begin position="13"/>
        <end position="24"/>
    </location>
</feature>
<evidence type="ECO:0000256" key="3">
    <source>
        <dbReference type="SAM" id="MobiDB-lite"/>
    </source>
</evidence>
<reference evidence="6 7" key="1">
    <citation type="journal article" date="2024" name="G3 (Bethesda)">
        <title>Genome assembly of Hibiscus sabdariffa L. provides insights into metabolisms of medicinal natural products.</title>
        <authorList>
            <person name="Kim T."/>
        </authorList>
    </citation>
    <scope>NUCLEOTIDE SEQUENCE [LARGE SCALE GENOMIC DNA]</scope>
    <source>
        <strain evidence="6">TK-2024</strain>
        <tissue evidence="6">Old leaves</tissue>
    </source>
</reference>
<proteinExistence type="predicted"/>
<protein>
    <submittedName>
        <fullName evidence="6">Uncharacterized protein</fullName>
    </submittedName>
</protein>
<dbReference type="Gene3D" id="1.10.2020.20">
    <property type="match status" value="1"/>
</dbReference>
<comment type="subcellular location">
    <subcellularLocation>
        <location evidence="1">Nucleus</location>
    </subcellularLocation>
</comment>
<keyword evidence="7" id="KW-1185">Reference proteome</keyword>
<comment type="caution">
    <text evidence="6">The sequence shown here is derived from an EMBL/GenBank/DDBJ whole genome shotgun (WGS) entry which is preliminary data.</text>
</comment>
<dbReference type="CDD" id="cd13314">
    <property type="entry name" value="PH_Rpn13"/>
    <property type="match status" value="1"/>
</dbReference>
<dbReference type="Pfam" id="PF16550">
    <property type="entry name" value="RPN13_C"/>
    <property type="match status" value="1"/>
</dbReference>
<dbReference type="InterPro" id="IPR034571">
    <property type="entry name" value="APEM9"/>
</dbReference>
<dbReference type="InterPro" id="IPR032368">
    <property type="entry name" value="RPN13_DEUBAD"/>
</dbReference>
<dbReference type="PROSITE" id="PS51916">
    <property type="entry name" value="DEUBAD"/>
    <property type="match status" value="1"/>
</dbReference>
<sequence length="761" mass="85622">MEGGACAPCARSRQWNGGISSSGDGTKREENEKCTHYEEKNRGKKKIPKMADAIWAEIERSESFLVCSMYEEAASLASSVIKKIGRPNLSVVDDFEFDLYEAMESAGMVLVQSLKQLSRTSTILNELRTLFVSVESIPVQVLLTGVCFQISEGSTLGAKEFLDEFLCKWRHLDEHYYVLASVESSLKFKEGSDSYFVLGADKYIQVVELYAVMLLGKVSSDFDLAISWVEQAALPEKNRQELLRRLHSLYSTKVAHLSQGSLSHSPLANHESHSSAKGSNVSEGTPKGLKATYLLNGDKHSKQSNLKLYRQPHGFLSWFRNITLKFGNHRMVISNGKILMGCLILFVYYIFRRKGVSLQRAFKRQALFAKKCLVDLWELAFSYQVNPLAAIQPQKSAAAADIQNSSFLLITKSFACKRKFDQIQQRIKLYINRFLKEVEQMSSSFAEAFPAMQETLLEFRAGKMLLEGKRVLPDTRKGLIRIARGEEGLVHFQWLDRTLNVIEDDQIIFPDEAIFEKVNQASGRVYILKFNTDDRKFFFWMQEPNAEDDSQLCIAVNNFINQPLELGVEEPDASEPLQVYEDMVEDDISSRAGNLTVPNLGAEAFSDVTSSSGPVKLEDLQRILSSIGPAEIAGDPDGGLGLDDILKPDLIMPFIESLSLEERLASYLPEGQWTPEDLLELLQSPPFRQQVDSFTYVLRTGQIDLSQFGIDPSKYKFTVLSFLEALEDTVSKTTVTGETPQDDKDARPQSCNRNDPMDESK</sequence>
<dbReference type="Proteomes" id="UP001396334">
    <property type="component" value="Unassembled WGS sequence"/>
</dbReference>
<evidence type="ECO:0000256" key="1">
    <source>
        <dbReference type="ARBA" id="ARBA00004123"/>
    </source>
</evidence>
<dbReference type="PANTHER" id="PTHR36361:SF1">
    <property type="entry name" value="PROTEIN APEM9"/>
    <property type="match status" value="1"/>
</dbReference>
<dbReference type="Gene3D" id="2.30.29.70">
    <property type="entry name" value="Proteasomal ubiquitin receptor Rpn13/ADRM1"/>
    <property type="match status" value="1"/>
</dbReference>